<proteinExistence type="predicted"/>
<keyword evidence="6" id="KW-1185">Reference proteome</keyword>
<evidence type="ECO:0000256" key="2">
    <source>
        <dbReference type="ARBA" id="ARBA00022827"/>
    </source>
</evidence>
<dbReference type="Pfam" id="PF00941">
    <property type="entry name" value="FAD_binding_5"/>
    <property type="match status" value="1"/>
</dbReference>
<dbReference type="PANTHER" id="PTHR42659:SF2">
    <property type="entry name" value="XANTHINE DEHYDROGENASE SUBUNIT C-RELATED"/>
    <property type="match status" value="1"/>
</dbReference>
<dbReference type="EC" id="1.2.7.4" evidence="5"/>
<dbReference type="Gene3D" id="3.30.390.50">
    <property type="entry name" value="CO dehydrogenase flavoprotein, C-terminal domain"/>
    <property type="match status" value="1"/>
</dbReference>
<evidence type="ECO:0000259" key="4">
    <source>
        <dbReference type="PROSITE" id="PS51387"/>
    </source>
</evidence>
<organism evidence="5 6">
    <name type="scientific">Actibacterium naphthalenivorans</name>
    <dbReference type="NCBI Taxonomy" id="1614693"/>
    <lineage>
        <taxon>Bacteria</taxon>
        <taxon>Pseudomonadati</taxon>
        <taxon>Pseudomonadota</taxon>
        <taxon>Alphaproteobacteria</taxon>
        <taxon>Rhodobacterales</taxon>
        <taxon>Roseobacteraceae</taxon>
        <taxon>Actibacterium</taxon>
    </lineage>
</organism>
<evidence type="ECO:0000256" key="1">
    <source>
        <dbReference type="ARBA" id="ARBA00022630"/>
    </source>
</evidence>
<reference evidence="5" key="1">
    <citation type="submission" date="2020-08" db="EMBL/GenBank/DDBJ databases">
        <title>Genomic Encyclopedia of Type Strains, Phase IV (KMG-IV): sequencing the most valuable type-strain genomes for metagenomic binning, comparative biology and taxonomic classification.</title>
        <authorList>
            <person name="Goeker M."/>
        </authorList>
    </citation>
    <scope>NUCLEOTIDE SEQUENCE [LARGE SCALE GENOMIC DNA]</scope>
    <source>
        <strain evidence="5">DSM 105040</strain>
    </source>
</reference>
<sequence length="292" mass="31650">MKASDFIYHRPGSVDEAIALLGDYGGSARILAGGQSLMPMMNLRLWRPSALIDIGRVSGLDQIEERGDVTVLGALVRYHTIEHDPLIARRLPLLAHMIRYVGDRQVRNRGSVGGSLVQADPTGEMPLAALTLGAVAHVRGPNGARQIPLEEFFLGSYATALENEEMLLEVHYPRHPDHFIFAEVNRRHNDFAVVSVAVLGDCSDGIWRNLRIGLGGVDETPVLARAAMDLVEGTALDCADIAKAAAGAAAEISPPSDIRASDEYRRHLTEIHVGRALRALADCTTENKEALL</sequence>
<protein>
    <submittedName>
        <fullName evidence="5">Carbon-monoxide dehydrogenase medium subunit</fullName>
        <ecNumber evidence="5">1.2.7.4</ecNumber>
    </submittedName>
</protein>
<dbReference type="InterPro" id="IPR016169">
    <property type="entry name" value="FAD-bd_PCMH_sub2"/>
</dbReference>
<dbReference type="InterPro" id="IPR005107">
    <property type="entry name" value="CO_DH_flav_C"/>
</dbReference>
<gene>
    <name evidence="5" type="ORF">GGR17_004018</name>
</gene>
<comment type="caution">
    <text evidence="5">The sequence shown here is derived from an EMBL/GenBank/DDBJ whole genome shotgun (WGS) entry which is preliminary data.</text>
</comment>
<keyword evidence="1" id="KW-0285">Flavoprotein</keyword>
<dbReference type="InterPro" id="IPR036318">
    <property type="entry name" value="FAD-bd_PCMH-like_sf"/>
</dbReference>
<dbReference type="InterPro" id="IPR036683">
    <property type="entry name" value="CO_DH_flav_C_dom_sf"/>
</dbReference>
<dbReference type="InterPro" id="IPR002346">
    <property type="entry name" value="Mopterin_DH_FAD-bd"/>
</dbReference>
<dbReference type="PANTHER" id="PTHR42659">
    <property type="entry name" value="XANTHINE DEHYDROGENASE SUBUNIT C-RELATED"/>
    <property type="match status" value="1"/>
</dbReference>
<dbReference type="AlphaFoldDB" id="A0A840CKW4"/>
<keyword evidence="2" id="KW-0274">FAD</keyword>
<name>A0A840CKW4_9RHOB</name>
<dbReference type="EMBL" id="JACIEQ010000029">
    <property type="protein sequence ID" value="MBB4024178.1"/>
    <property type="molecule type" value="Genomic_DNA"/>
</dbReference>
<evidence type="ECO:0000313" key="6">
    <source>
        <dbReference type="Proteomes" id="UP000585681"/>
    </source>
</evidence>
<dbReference type="SMART" id="SM01092">
    <property type="entry name" value="CO_deh_flav_C"/>
    <property type="match status" value="1"/>
</dbReference>
<feature type="domain" description="FAD-binding PCMH-type" evidence="4">
    <location>
        <begin position="1"/>
        <end position="177"/>
    </location>
</feature>
<keyword evidence="3 5" id="KW-0560">Oxidoreductase</keyword>
<accession>A0A840CKW4</accession>
<dbReference type="PROSITE" id="PS51387">
    <property type="entry name" value="FAD_PCMH"/>
    <property type="match status" value="1"/>
</dbReference>
<dbReference type="SUPFAM" id="SSF56176">
    <property type="entry name" value="FAD-binding/transporter-associated domain-like"/>
    <property type="match status" value="1"/>
</dbReference>
<evidence type="ECO:0000256" key="3">
    <source>
        <dbReference type="ARBA" id="ARBA00023002"/>
    </source>
</evidence>
<dbReference type="GO" id="GO:0043885">
    <property type="term" value="F:anaerobic carbon-monoxide dehydrogenase activity"/>
    <property type="evidence" value="ECO:0007669"/>
    <property type="project" value="UniProtKB-EC"/>
</dbReference>
<dbReference type="InterPro" id="IPR016166">
    <property type="entry name" value="FAD-bd_PCMH"/>
</dbReference>
<dbReference type="Proteomes" id="UP000585681">
    <property type="component" value="Unassembled WGS sequence"/>
</dbReference>
<dbReference type="GO" id="GO:0071949">
    <property type="term" value="F:FAD binding"/>
    <property type="evidence" value="ECO:0007669"/>
    <property type="project" value="InterPro"/>
</dbReference>
<dbReference type="SUPFAM" id="SSF55447">
    <property type="entry name" value="CO dehydrogenase flavoprotein C-terminal domain-like"/>
    <property type="match status" value="1"/>
</dbReference>
<evidence type="ECO:0000313" key="5">
    <source>
        <dbReference type="EMBL" id="MBB4024178.1"/>
    </source>
</evidence>
<dbReference type="InterPro" id="IPR016167">
    <property type="entry name" value="FAD-bd_PCMH_sub1"/>
</dbReference>
<dbReference type="RefSeq" id="WP_054539483.1">
    <property type="nucleotide sequence ID" value="NZ_JACIEQ010000029.1"/>
</dbReference>
<dbReference type="Pfam" id="PF03450">
    <property type="entry name" value="CO_deh_flav_C"/>
    <property type="match status" value="1"/>
</dbReference>
<dbReference type="Gene3D" id="3.30.465.10">
    <property type="match status" value="1"/>
</dbReference>
<dbReference type="Gene3D" id="3.30.43.10">
    <property type="entry name" value="Uridine Diphospho-n-acetylenolpyruvylglucosamine Reductase, domain 2"/>
    <property type="match status" value="1"/>
</dbReference>
<dbReference type="InterPro" id="IPR051312">
    <property type="entry name" value="Diverse_Substr_Oxidored"/>
</dbReference>